<dbReference type="RefSeq" id="WP_263544537.1">
    <property type="nucleotide sequence ID" value="NZ_JAOVZO020000001.1"/>
</dbReference>
<accession>A0A9X3YFQ3</accession>
<evidence type="ECO:0000313" key="1">
    <source>
        <dbReference type="EMBL" id="MDC8011121.1"/>
    </source>
</evidence>
<protein>
    <submittedName>
        <fullName evidence="1">Uncharacterized protein</fullName>
    </submittedName>
</protein>
<evidence type="ECO:0000313" key="2">
    <source>
        <dbReference type="Proteomes" id="UP001139971"/>
    </source>
</evidence>
<name>A0A9X3YFQ3_9GAMM</name>
<gene>
    <name evidence="1" type="ORF">OD750_001025</name>
</gene>
<sequence>MGFSLSLVIPAQAGIQLFDIGENRVQELDSGLRRNDEQKAKAGFQLSLE</sequence>
<comment type="caution">
    <text evidence="1">The sequence shown here is derived from an EMBL/GenBank/DDBJ whole genome shotgun (WGS) entry which is preliminary data.</text>
</comment>
<proteinExistence type="predicted"/>
<dbReference type="EMBL" id="JAOVZO020000001">
    <property type="protein sequence ID" value="MDC8011121.1"/>
    <property type="molecule type" value="Genomic_DNA"/>
</dbReference>
<organism evidence="1 2">
    <name type="scientific">Tahibacter soli</name>
    <dbReference type="NCBI Taxonomy" id="2983605"/>
    <lineage>
        <taxon>Bacteria</taxon>
        <taxon>Pseudomonadati</taxon>
        <taxon>Pseudomonadota</taxon>
        <taxon>Gammaproteobacteria</taxon>
        <taxon>Lysobacterales</taxon>
        <taxon>Rhodanobacteraceae</taxon>
        <taxon>Tahibacter</taxon>
    </lineage>
</organism>
<keyword evidence="2" id="KW-1185">Reference proteome</keyword>
<dbReference type="Proteomes" id="UP001139971">
    <property type="component" value="Unassembled WGS sequence"/>
</dbReference>
<dbReference type="AlphaFoldDB" id="A0A9X3YFQ3"/>
<reference evidence="1" key="1">
    <citation type="submission" date="2023-02" db="EMBL/GenBank/DDBJ databases">
        <title>Tahibacter soli sp. nov. isolated from soil.</title>
        <authorList>
            <person name="Baek J.H."/>
            <person name="Lee J.K."/>
            <person name="Choi D.G."/>
            <person name="Jeon C.O."/>
        </authorList>
    </citation>
    <scope>NUCLEOTIDE SEQUENCE</scope>
    <source>
        <strain evidence="1">BL</strain>
    </source>
</reference>